<name>A0ABW3HJM9_9GAMM</name>
<proteinExistence type="predicted"/>
<gene>
    <name evidence="2" type="ORF">ACFQ0F_11400</name>
</gene>
<feature type="chain" id="PRO_5045300022" evidence="1">
    <location>
        <begin position="23"/>
        <end position="330"/>
    </location>
</feature>
<feature type="signal peptide" evidence="1">
    <location>
        <begin position="1"/>
        <end position="22"/>
    </location>
</feature>
<dbReference type="InterPro" id="IPR045758">
    <property type="entry name" value="AdeT1/2"/>
</dbReference>
<dbReference type="InterPro" id="IPR038404">
    <property type="entry name" value="TRAP_DctP_sf"/>
</dbReference>
<dbReference type="Pfam" id="PF19582">
    <property type="entry name" value="AdeT1_2"/>
    <property type="match status" value="1"/>
</dbReference>
<evidence type="ECO:0000313" key="2">
    <source>
        <dbReference type="EMBL" id="MFD0950980.1"/>
    </source>
</evidence>
<reference evidence="3" key="1">
    <citation type="journal article" date="2019" name="Int. J. Syst. Evol. Microbiol.">
        <title>The Global Catalogue of Microorganisms (GCM) 10K type strain sequencing project: providing services to taxonomists for standard genome sequencing and annotation.</title>
        <authorList>
            <consortium name="The Broad Institute Genomics Platform"/>
            <consortium name="The Broad Institute Genome Sequencing Center for Infectious Disease"/>
            <person name="Wu L."/>
            <person name="Ma J."/>
        </authorList>
    </citation>
    <scope>NUCLEOTIDE SEQUENCE [LARGE SCALE GENOMIC DNA]</scope>
    <source>
        <strain evidence="3">CCUG 63419</strain>
    </source>
</reference>
<sequence length="330" mass="35948">MKKIMLASVAALSLSTAAQAQAQTLCMYDPIGAQGAAYALAKDYALAAKQWGAKIELKAYTDERVAAEDFKAGQCDGVGITGLRGRQYNAYVGSIDSIGAVPSYDHLRTVLQVLASPASEKSMVVGQYEVVGIFPLGAAYVFVRDRAINSIEKAAGKKIAVLDFDKSQARMVQQLGAQPVASDITNFTTKFNNGQVDIVVAPGIAFKPFEMYKGLGTKGAIYRFPLVQLTGNLIIRPDRFPAGFGAKSRKYILTQLDTAQRTIKQAEDGIAEKYWLDLTAEDKAKYTLMMTEARVQMTKEGFYDKKMLNLLKKVRCKFDAAAAECANNVE</sequence>
<comment type="caution">
    <text evidence="2">The sequence shown here is derived from an EMBL/GenBank/DDBJ whole genome shotgun (WGS) entry which is preliminary data.</text>
</comment>
<accession>A0ABW3HJM9</accession>
<keyword evidence="3" id="KW-1185">Reference proteome</keyword>
<keyword evidence="1" id="KW-0732">Signal</keyword>
<evidence type="ECO:0000256" key="1">
    <source>
        <dbReference type="SAM" id="SignalP"/>
    </source>
</evidence>
<protein>
    <submittedName>
        <fullName evidence="2">Solute-binding protein</fullName>
    </submittedName>
</protein>
<organism evidence="2 3">
    <name type="scientific">Paraperlucidibaca wandonensis</name>
    <dbReference type="NCBI Taxonomy" id="1268273"/>
    <lineage>
        <taxon>Bacteria</taxon>
        <taxon>Pseudomonadati</taxon>
        <taxon>Pseudomonadota</taxon>
        <taxon>Gammaproteobacteria</taxon>
        <taxon>Moraxellales</taxon>
        <taxon>Moraxellaceae</taxon>
        <taxon>Paraperlucidibaca</taxon>
    </lineage>
</organism>
<evidence type="ECO:0000313" key="3">
    <source>
        <dbReference type="Proteomes" id="UP001597044"/>
    </source>
</evidence>
<dbReference type="Proteomes" id="UP001597044">
    <property type="component" value="Unassembled WGS sequence"/>
</dbReference>
<dbReference type="RefSeq" id="WP_340674480.1">
    <property type="nucleotide sequence ID" value="NZ_JBHTIT010000002.1"/>
</dbReference>
<dbReference type="Gene3D" id="3.40.190.170">
    <property type="entry name" value="Bacterial extracellular solute-binding protein, family 7"/>
    <property type="match status" value="1"/>
</dbReference>
<dbReference type="EMBL" id="JBHTIT010000002">
    <property type="protein sequence ID" value="MFD0950980.1"/>
    <property type="molecule type" value="Genomic_DNA"/>
</dbReference>